<dbReference type="AlphaFoldDB" id="A0A6P7GM64"/>
<evidence type="ECO:0000259" key="4">
    <source>
        <dbReference type="PROSITE" id="PS50020"/>
    </source>
</evidence>
<dbReference type="InterPro" id="IPR051105">
    <property type="entry name" value="WWC/KIBRA_Hippo_Reg"/>
</dbReference>
<dbReference type="Proteomes" id="UP001652700">
    <property type="component" value="Unplaced"/>
</dbReference>
<dbReference type="PANTHER" id="PTHR14791:SF23">
    <property type="entry name" value="WW DOMAIN-CONTAINING PROTEIN"/>
    <property type="match status" value="1"/>
</dbReference>
<dbReference type="GO" id="GO:0006355">
    <property type="term" value="P:regulation of DNA-templated transcription"/>
    <property type="evidence" value="ECO:0007669"/>
    <property type="project" value="TreeGrafter"/>
</dbReference>
<gene>
    <name evidence="8" type="primary">LOC114344088</name>
</gene>
<dbReference type="PROSITE" id="PS01159">
    <property type="entry name" value="WW_DOMAIN_1"/>
    <property type="match status" value="1"/>
</dbReference>
<dbReference type="RefSeq" id="XP_028150739.1">
    <property type="nucleotide sequence ID" value="XM_028294938.1"/>
</dbReference>
<feature type="domain" description="CUE" evidence="5">
    <location>
        <begin position="227"/>
        <end position="270"/>
    </location>
</feature>
<dbReference type="CDD" id="cd14279">
    <property type="entry name" value="CUE"/>
    <property type="match status" value="1"/>
</dbReference>
<feature type="region of interest" description="Disordered" evidence="3">
    <location>
        <begin position="206"/>
        <end position="228"/>
    </location>
</feature>
<dbReference type="GO" id="GO:0043130">
    <property type="term" value="F:ubiquitin binding"/>
    <property type="evidence" value="ECO:0007669"/>
    <property type="project" value="InterPro"/>
</dbReference>
<organism evidence="8">
    <name type="scientific">Diabrotica virgifera virgifera</name>
    <name type="common">western corn rootworm</name>
    <dbReference type="NCBI Taxonomy" id="50390"/>
    <lineage>
        <taxon>Eukaryota</taxon>
        <taxon>Metazoa</taxon>
        <taxon>Ecdysozoa</taxon>
        <taxon>Arthropoda</taxon>
        <taxon>Hexapoda</taxon>
        <taxon>Insecta</taxon>
        <taxon>Pterygota</taxon>
        <taxon>Neoptera</taxon>
        <taxon>Endopterygota</taxon>
        <taxon>Coleoptera</taxon>
        <taxon>Polyphaga</taxon>
        <taxon>Cucujiformia</taxon>
        <taxon>Chrysomeloidea</taxon>
        <taxon>Chrysomelidae</taxon>
        <taxon>Galerucinae</taxon>
        <taxon>Diabroticina</taxon>
        <taxon>Diabroticites</taxon>
        <taxon>Diabrotica</taxon>
    </lineage>
</organism>
<evidence type="ECO:0000313" key="7">
    <source>
        <dbReference type="Proteomes" id="UP001652700"/>
    </source>
</evidence>
<dbReference type="PROSITE" id="PS50020">
    <property type="entry name" value="WW_DOMAIN_2"/>
    <property type="match status" value="1"/>
</dbReference>
<evidence type="ECO:0000313" key="8">
    <source>
        <dbReference type="RefSeq" id="XP_028150739.1"/>
    </source>
</evidence>
<dbReference type="GO" id="GO:0016477">
    <property type="term" value="P:cell migration"/>
    <property type="evidence" value="ECO:0007669"/>
    <property type="project" value="TreeGrafter"/>
</dbReference>
<dbReference type="GO" id="GO:0046621">
    <property type="term" value="P:negative regulation of organ growth"/>
    <property type="evidence" value="ECO:0007669"/>
    <property type="project" value="TreeGrafter"/>
</dbReference>
<evidence type="ECO:0000256" key="2">
    <source>
        <dbReference type="ARBA" id="ARBA00022490"/>
    </source>
</evidence>
<evidence type="ECO:0000259" key="5">
    <source>
        <dbReference type="PROSITE" id="PS51140"/>
    </source>
</evidence>
<dbReference type="InParanoid" id="A0A6P7GM64"/>
<protein>
    <submittedName>
        <fullName evidence="8">Uncharacterized protein LOC114344088 isoform X1</fullName>
    </submittedName>
</protein>
<dbReference type="InterPro" id="IPR036020">
    <property type="entry name" value="WW_dom_sf"/>
</dbReference>
<dbReference type="EnsemblMetazoa" id="XM_028294938.2">
    <property type="protein sequence ID" value="XP_028150739.1"/>
    <property type="gene ID" value="LOC114344088"/>
</dbReference>
<reference evidence="8" key="1">
    <citation type="submission" date="2025-04" db="UniProtKB">
        <authorList>
            <consortium name="RefSeq"/>
        </authorList>
    </citation>
    <scope>IDENTIFICATION</scope>
    <source>
        <tissue evidence="8">Whole insect</tissue>
    </source>
</reference>
<dbReference type="PROSITE" id="PS51140">
    <property type="entry name" value="CUE"/>
    <property type="match status" value="1"/>
</dbReference>
<dbReference type="SUPFAM" id="SSF51045">
    <property type="entry name" value="WW domain"/>
    <property type="match status" value="1"/>
</dbReference>
<feature type="region of interest" description="Disordered" evidence="3">
    <location>
        <begin position="358"/>
        <end position="382"/>
    </location>
</feature>
<dbReference type="GeneID" id="114344088"/>
<dbReference type="InterPro" id="IPR003892">
    <property type="entry name" value="CUE"/>
</dbReference>
<name>A0A6P7GM64_DIAVI</name>
<sequence length="518" mass="57834">MAELQNPLPPGWDSKRDPISGKYYYINHYTKTTTWEDPRIRHRHLHTTTKQAYAAAEYIQLQHGTPESRRNYVYPRQTSPIPAFQMPTHMNPKSVPLQDMKPKASPLTVRSAKVQDSTFMPADPDEVLVGKISGMFPTVSETHIKMLIKKYHSREALVISALQVEKNPITTPGPFATPPAQRNIIATPPLGFRVNSRGGSPICRAGTGPGGSPAGAGFRSSPRPHSSPKLKLRYMKSIFPRADEMIILDVLQGNENNIQKTSEVLKDMGFERKDTVKVAQQKLDAKREQERREEEQEVTVAVVQPRVKTSEEKQRVKVSLQEKYKDVAEHLICIALESVNFDEERANQILQIMIQEDSKSSNADKKGEDTVDLLSQPSTSSATLNIPVSQSRQSLKSLLKSEKELDKSSYSRVVEEDEATYKSTNLCNTRGPNPEYVKGANEQLLLEDYVKWQGPNSTYNKGSQKLAQGPNSSLLTERSYKACGPNRNLIKGPQCGLAKGSIFSQFQTAVVVGESRGE</sequence>
<feature type="domain" description="WW" evidence="4">
    <location>
        <begin position="6"/>
        <end position="40"/>
    </location>
</feature>
<dbReference type="GO" id="GO:0035330">
    <property type="term" value="P:regulation of hippo signaling"/>
    <property type="evidence" value="ECO:0007669"/>
    <property type="project" value="TreeGrafter"/>
</dbReference>
<proteinExistence type="predicted"/>
<dbReference type="FunCoup" id="A0A6P7GM64">
    <property type="interactions" value="129"/>
</dbReference>
<feature type="compositionally biased region" description="Polar residues" evidence="3">
    <location>
        <begin position="373"/>
        <end position="382"/>
    </location>
</feature>
<feature type="compositionally biased region" description="Basic and acidic residues" evidence="3">
    <location>
        <begin position="358"/>
        <end position="369"/>
    </location>
</feature>
<dbReference type="SMART" id="SM00456">
    <property type="entry name" value="WW"/>
    <property type="match status" value="1"/>
</dbReference>
<dbReference type="CDD" id="cd00201">
    <property type="entry name" value="WW"/>
    <property type="match status" value="1"/>
</dbReference>
<dbReference type="PANTHER" id="PTHR14791">
    <property type="entry name" value="BOMB/KIRA PROTEINS"/>
    <property type="match status" value="1"/>
</dbReference>
<dbReference type="InterPro" id="IPR009060">
    <property type="entry name" value="UBA-like_sf"/>
</dbReference>
<dbReference type="KEGG" id="dvv:114344088"/>
<evidence type="ECO:0000313" key="6">
    <source>
        <dbReference type="EnsemblMetazoa" id="XP_028150739.1"/>
    </source>
</evidence>
<dbReference type="GO" id="GO:0060090">
    <property type="term" value="F:molecular adaptor activity"/>
    <property type="evidence" value="ECO:0007669"/>
    <property type="project" value="TreeGrafter"/>
</dbReference>
<dbReference type="InterPro" id="IPR001202">
    <property type="entry name" value="WW_dom"/>
</dbReference>
<dbReference type="SUPFAM" id="SSF46934">
    <property type="entry name" value="UBA-like"/>
    <property type="match status" value="1"/>
</dbReference>
<dbReference type="Pfam" id="PF00397">
    <property type="entry name" value="WW"/>
    <property type="match status" value="1"/>
</dbReference>
<dbReference type="GO" id="GO:0005737">
    <property type="term" value="C:cytoplasm"/>
    <property type="evidence" value="ECO:0007669"/>
    <property type="project" value="UniProtKB-SubCell"/>
</dbReference>
<evidence type="ECO:0000256" key="3">
    <source>
        <dbReference type="SAM" id="MobiDB-lite"/>
    </source>
</evidence>
<accession>A0A6P7GM64</accession>
<dbReference type="Gene3D" id="2.20.70.10">
    <property type="match status" value="1"/>
</dbReference>
<keyword evidence="2" id="KW-0963">Cytoplasm</keyword>
<reference evidence="6" key="2">
    <citation type="submission" date="2025-05" db="UniProtKB">
        <authorList>
            <consortium name="EnsemblMetazoa"/>
        </authorList>
    </citation>
    <scope>IDENTIFICATION</scope>
</reference>
<dbReference type="GO" id="GO:0019900">
    <property type="term" value="F:kinase binding"/>
    <property type="evidence" value="ECO:0007669"/>
    <property type="project" value="TreeGrafter"/>
</dbReference>
<comment type="subcellular location">
    <subcellularLocation>
        <location evidence="1">Cytoplasm</location>
    </subcellularLocation>
</comment>
<keyword evidence="7" id="KW-1185">Reference proteome</keyword>
<dbReference type="OrthoDB" id="3045089at2759"/>
<evidence type="ECO:0000256" key="1">
    <source>
        <dbReference type="ARBA" id="ARBA00004496"/>
    </source>
</evidence>